<protein>
    <recommendedName>
        <fullName evidence="3">Antitoxin VbhA domain-containing protein</fullName>
    </recommendedName>
</protein>
<dbReference type="RefSeq" id="WP_094131411.1">
    <property type="nucleotide sequence ID" value="NZ_CP040788.1"/>
</dbReference>
<keyword evidence="2" id="KW-1185">Reference proteome</keyword>
<evidence type="ECO:0000313" key="2">
    <source>
        <dbReference type="Proteomes" id="UP000215316"/>
    </source>
</evidence>
<sequence>MSHAENAAAAEDARVREHLAFADAALALAGHEVTDPVLRTILERAARQEITGDEAIAEIRRHIQGDVPSSNVASGDGDLPR</sequence>
<evidence type="ECO:0000313" key="1">
    <source>
        <dbReference type="EMBL" id="OQJ64407.1"/>
    </source>
</evidence>
<evidence type="ECO:0008006" key="3">
    <source>
        <dbReference type="Google" id="ProtNLM"/>
    </source>
</evidence>
<proteinExistence type="predicted"/>
<gene>
    <name evidence="1" type="ORF">B5P24_07135</name>
</gene>
<organism evidence="1 2">
    <name type="scientific">Clavibacter tessellarius</name>
    <dbReference type="NCBI Taxonomy" id="31965"/>
    <lineage>
        <taxon>Bacteria</taxon>
        <taxon>Bacillati</taxon>
        <taxon>Actinomycetota</taxon>
        <taxon>Actinomycetes</taxon>
        <taxon>Micrococcales</taxon>
        <taxon>Microbacteriaceae</taxon>
        <taxon>Clavibacter</taxon>
    </lineage>
</organism>
<dbReference type="OrthoDB" id="3267974at2"/>
<accession>A0A225CCD6</accession>
<reference evidence="1" key="1">
    <citation type="submission" date="2017-08" db="EMBL/GenBank/DDBJ databases">
        <title>Genomes of multiple Clavibacter strains from different subspecies.</title>
        <authorList>
            <person name="Yuan X.-K."/>
            <person name="Li X.-S."/>
            <person name="Nie J."/>
            <person name="De Boer S.H."/>
        </authorList>
    </citation>
    <scope>NUCLEOTIDE SEQUENCE [LARGE SCALE GENOMIC DNA]</scope>
    <source>
        <strain evidence="1">ATCC 33566</strain>
    </source>
</reference>
<dbReference type="CDD" id="cd11586">
    <property type="entry name" value="VbhA_like"/>
    <property type="match status" value="1"/>
</dbReference>
<dbReference type="Proteomes" id="UP000215316">
    <property type="component" value="Unassembled WGS sequence"/>
</dbReference>
<dbReference type="EMBL" id="MZMQ01000001">
    <property type="protein sequence ID" value="OQJ64407.1"/>
    <property type="molecule type" value="Genomic_DNA"/>
</dbReference>
<comment type="caution">
    <text evidence="1">The sequence shown here is derived from an EMBL/GenBank/DDBJ whole genome shotgun (WGS) entry which is preliminary data.</text>
</comment>
<name>A0A225CCD6_9MICO</name>
<dbReference type="AlphaFoldDB" id="A0A225CCD6"/>
<dbReference type="InterPro" id="IPR033788">
    <property type="entry name" value="VbhA-like"/>
</dbReference>